<accession>S5XWU5</accession>
<dbReference type="Proteomes" id="UP000015480">
    <property type="component" value="Chromosome"/>
</dbReference>
<dbReference type="PATRIC" id="fig|1367847.3.peg.742"/>
<evidence type="ECO:0000313" key="1">
    <source>
        <dbReference type="EMBL" id="AGT07895.1"/>
    </source>
</evidence>
<dbReference type="KEGG" id="pami:JCM7686_0786"/>
<keyword evidence="2" id="KW-1185">Reference proteome</keyword>
<dbReference type="EMBL" id="CP006650">
    <property type="protein sequence ID" value="AGT07895.1"/>
    <property type="molecule type" value="Genomic_DNA"/>
</dbReference>
<dbReference type="eggNOG" id="ENOG5032CGN">
    <property type="taxonomic scope" value="Bacteria"/>
</dbReference>
<sequence>MTAMFPVRAAVRQMTIQQALEWAFATECARLDFDELGAKEFERPGHDIISVIQRRGELGCTVDGGGSSDPHPDAQIIAAAVEALPIEVGGRRMAMIVADHARARSAPDWRENERVGIVPCGWEMTDAGEWLAAIRKLPEASYYYPRGRKTLTYRPEICPIGYTGSAAVLAARRRDYLGWYGALLHLNVDFIGWRTNRVEIIDGLPDMTPWKSS</sequence>
<gene>
    <name evidence="1" type="ORF">JCM7686_0786</name>
</gene>
<dbReference type="RefSeq" id="WP_020949534.1">
    <property type="nucleotide sequence ID" value="NC_022041.1"/>
</dbReference>
<organism evidence="1 2">
    <name type="scientific">Paracoccus aminophilus JCM 7686</name>
    <dbReference type="NCBI Taxonomy" id="1367847"/>
    <lineage>
        <taxon>Bacteria</taxon>
        <taxon>Pseudomonadati</taxon>
        <taxon>Pseudomonadota</taxon>
        <taxon>Alphaproteobacteria</taxon>
        <taxon>Rhodobacterales</taxon>
        <taxon>Paracoccaceae</taxon>
        <taxon>Paracoccus</taxon>
    </lineage>
</organism>
<proteinExistence type="predicted"/>
<evidence type="ECO:0000313" key="2">
    <source>
        <dbReference type="Proteomes" id="UP000015480"/>
    </source>
</evidence>
<dbReference type="AlphaFoldDB" id="S5XWU5"/>
<name>S5XWU5_PARAH</name>
<dbReference type="HOGENOM" id="CLU_1189416_0_0_5"/>
<dbReference type="OrthoDB" id="7652971at2"/>
<dbReference type="STRING" id="1367847.JCM7686_0786"/>
<reference evidence="1 2" key="1">
    <citation type="journal article" date="2014" name="BMC Genomics">
        <title>Architecture and functions of a multipartite genome of the methylotrophic bacterium Paracoccus aminophilus JCM 7686, containing primary and secondary chromids.</title>
        <authorList>
            <person name="Dziewit L."/>
            <person name="Czarnecki J."/>
            <person name="Wibberg D."/>
            <person name="Radlinska M."/>
            <person name="Mrozek P."/>
            <person name="Szymczak M."/>
            <person name="Schluter A."/>
            <person name="Puhler A."/>
            <person name="Bartosik D."/>
        </authorList>
    </citation>
    <scope>NUCLEOTIDE SEQUENCE [LARGE SCALE GENOMIC DNA]</scope>
    <source>
        <strain evidence="1">JCM 7686</strain>
    </source>
</reference>
<protein>
    <submittedName>
        <fullName evidence="1">Uncharacterized protein</fullName>
    </submittedName>
</protein>